<proteinExistence type="predicted"/>
<evidence type="ECO:0000313" key="2">
    <source>
        <dbReference type="Proteomes" id="UP000240704"/>
    </source>
</evidence>
<keyword evidence="2" id="KW-1185">Reference proteome</keyword>
<dbReference type="Proteomes" id="UP000240704">
    <property type="component" value="Segment"/>
</dbReference>
<sequence length="102" mass="11354">MQLIDWQQNWNGGALLMEGDRLTEVAHLEPTVEIHKDGVKVGEGTITGARSEVGSDDDHGHTYHWTTFDFNITLPPTGYGVNVRSLIRQGFQVYGTRLKGKS</sequence>
<dbReference type="RefSeq" id="YP_009796619.1">
    <property type="nucleotide sequence ID" value="NC_047902.1"/>
</dbReference>
<name>A0A2I6PHY6_9CAUD</name>
<dbReference type="GeneID" id="54987009"/>
<evidence type="ECO:0000313" key="1">
    <source>
        <dbReference type="EMBL" id="AUM59670.1"/>
    </source>
</evidence>
<organism evidence="1 2">
    <name type="scientific">Pseudomonas phage PMBT3</name>
    <dbReference type="NCBI Taxonomy" id="2059856"/>
    <lineage>
        <taxon>Viruses</taxon>
        <taxon>Duplodnaviria</taxon>
        <taxon>Heunggongvirae</taxon>
        <taxon>Uroviricota</taxon>
        <taxon>Caudoviricetes</taxon>
        <taxon>Maxrubnervirus</taxon>
        <taxon>Maxrubnervirus PMBT3</taxon>
    </lineage>
</organism>
<reference evidence="2" key="1">
    <citation type="submission" date="2017-11" db="EMBL/GenBank/DDBJ databases">
        <title>Genome sequence and characterization of the novel virulent phage PMBT3 infecting Pseudomonas sp.</title>
        <authorList>
            <person name="Koberg S."/>
            <person name="Brinks E."/>
            <person name="Heller K.J."/>
            <person name="Neve H."/>
            <person name="Franz C.M.A.P."/>
        </authorList>
    </citation>
    <scope>NUCLEOTIDE SEQUENCE [LARGE SCALE GENOMIC DNA]</scope>
</reference>
<dbReference type="KEGG" id="vg:54987009"/>
<accession>A0A2I6PHY6</accession>
<protein>
    <submittedName>
        <fullName evidence="1">Uncharacterized protein</fullName>
    </submittedName>
</protein>
<dbReference type="EMBL" id="MG596799">
    <property type="protein sequence ID" value="AUM59670.1"/>
    <property type="molecule type" value="Genomic_DNA"/>
</dbReference>